<feature type="domain" description="OmpR/PhoB-type" evidence="2">
    <location>
        <begin position="265"/>
        <end position="330"/>
    </location>
</feature>
<dbReference type="InterPro" id="IPR029016">
    <property type="entry name" value="GAF-like_dom_sf"/>
</dbReference>
<dbReference type="InterPro" id="IPR001867">
    <property type="entry name" value="OmpR/PhoB-type_DNA-bd"/>
</dbReference>
<name>A0A2X4USN7_9NOCA</name>
<dbReference type="GO" id="GO:0003677">
    <property type="term" value="F:DNA binding"/>
    <property type="evidence" value="ECO:0007669"/>
    <property type="project" value="UniProtKB-KW"/>
</dbReference>
<organism evidence="3 4">
    <name type="scientific">Rhodococcus coprophilus</name>
    <dbReference type="NCBI Taxonomy" id="38310"/>
    <lineage>
        <taxon>Bacteria</taxon>
        <taxon>Bacillati</taxon>
        <taxon>Actinomycetota</taxon>
        <taxon>Actinomycetes</taxon>
        <taxon>Mycobacteriales</taxon>
        <taxon>Nocardiaceae</taxon>
        <taxon>Rhodococcus</taxon>
    </lineage>
</organism>
<dbReference type="Gene3D" id="3.30.450.40">
    <property type="match status" value="1"/>
</dbReference>
<evidence type="ECO:0000313" key="4">
    <source>
        <dbReference type="Proteomes" id="UP000249091"/>
    </source>
</evidence>
<evidence type="ECO:0000256" key="1">
    <source>
        <dbReference type="ARBA" id="ARBA00023125"/>
    </source>
</evidence>
<evidence type="ECO:0000313" key="3">
    <source>
        <dbReference type="EMBL" id="SQI37652.1"/>
    </source>
</evidence>
<gene>
    <name evidence="3" type="ORF">NCTC10994_03698</name>
</gene>
<dbReference type="EMBL" id="LS483468">
    <property type="protein sequence ID" value="SQI37652.1"/>
    <property type="molecule type" value="Genomic_DNA"/>
</dbReference>
<dbReference type="KEGG" id="rcr:NCTC10994_03698"/>
<keyword evidence="4" id="KW-1185">Reference proteome</keyword>
<sequence length="440" mass="47944">MIDRGGAKADSWMALRPGDDADARAIRLAELHRAVVGAGRDTEGTTRLHEEPNAVRPLVRESWLRSLRRSLDPDVIDQPALLGGTDFDNYRAQHATALIRPVVRKLLVEDAADSGLLIAISDERGRLLWIEGDHAARDRALTMSFAEGADWSEEHVGTNAPGTALALDRCVQIFGAEHYNRAVHEWSCSAATVHDPIDGRILGAVDITGGPRVAAPEVLQLVRATVAAAEAELRLIRLESPPSEPSAVTVLEAFGPGRAVLVRGRDRVTLSQRHAEILLLLSEHPEGLGTHRLAALLDENELDSVTVRVEISRLRKVLGPDILASRPYRLRAELRTDVAEVRAALDRGDLDSAVRRYTGRVLPRSYAPGVIDVGDELDTRIRGALLRRGSAPLLARWTASVHGRGDLAAWTAYLGCLDPESSLFAQVEAKIRVLDRNLAT</sequence>
<dbReference type="GO" id="GO:0000160">
    <property type="term" value="P:phosphorelay signal transduction system"/>
    <property type="evidence" value="ECO:0007669"/>
    <property type="project" value="InterPro"/>
</dbReference>
<protein>
    <submittedName>
        <fullName evidence="3">Transcriptional regulator</fullName>
    </submittedName>
</protein>
<dbReference type="STRING" id="1219011.GCA_001895045_04000"/>
<keyword evidence="1" id="KW-0238">DNA-binding</keyword>
<dbReference type="AlphaFoldDB" id="A0A2X4USN7"/>
<accession>A0A2X4USN7</accession>
<dbReference type="GO" id="GO:0006355">
    <property type="term" value="P:regulation of DNA-templated transcription"/>
    <property type="evidence" value="ECO:0007669"/>
    <property type="project" value="InterPro"/>
</dbReference>
<dbReference type="Proteomes" id="UP000249091">
    <property type="component" value="Chromosome 1"/>
</dbReference>
<dbReference type="SMART" id="SM00862">
    <property type="entry name" value="Trans_reg_C"/>
    <property type="match status" value="1"/>
</dbReference>
<evidence type="ECO:0000259" key="2">
    <source>
        <dbReference type="SMART" id="SM00862"/>
    </source>
</evidence>
<dbReference type="RefSeq" id="WP_072704599.1">
    <property type="nucleotide sequence ID" value="NZ_JAFBBL010000001.1"/>
</dbReference>
<proteinExistence type="predicted"/>
<reference evidence="3 4" key="1">
    <citation type="submission" date="2018-06" db="EMBL/GenBank/DDBJ databases">
        <authorList>
            <consortium name="Pathogen Informatics"/>
            <person name="Doyle S."/>
        </authorList>
    </citation>
    <scope>NUCLEOTIDE SEQUENCE [LARGE SCALE GENOMIC DNA]</scope>
    <source>
        <strain evidence="3 4">NCTC10994</strain>
    </source>
</reference>